<name>A0ABD1TQ78_9LAMI</name>
<gene>
    <name evidence="4" type="ORF">Fot_28823</name>
</gene>
<evidence type="ECO:0000256" key="3">
    <source>
        <dbReference type="ARBA" id="ARBA00023002"/>
    </source>
</evidence>
<evidence type="ECO:0000256" key="1">
    <source>
        <dbReference type="ARBA" id="ARBA00022630"/>
    </source>
</evidence>
<dbReference type="Gene3D" id="3.50.50.60">
    <property type="entry name" value="FAD/NAD(P)-binding domain"/>
    <property type="match status" value="1"/>
</dbReference>
<dbReference type="PANTHER" id="PTHR23023">
    <property type="entry name" value="DIMETHYLANILINE MONOOXYGENASE"/>
    <property type="match status" value="1"/>
</dbReference>
<keyword evidence="2" id="KW-0274">FAD</keyword>
<keyword evidence="3" id="KW-0560">Oxidoreductase</keyword>
<evidence type="ECO:0000313" key="5">
    <source>
        <dbReference type="Proteomes" id="UP001604277"/>
    </source>
</evidence>
<comment type="caution">
    <text evidence="4">The sequence shown here is derived from an EMBL/GenBank/DDBJ whole genome shotgun (WGS) entry which is preliminary data.</text>
</comment>
<dbReference type="GO" id="GO:0004497">
    <property type="term" value="F:monooxygenase activity"/>
    <property type="evidence" value="ECO:0007669"/>
    <property type="project" value="UniProtKB-KW"/>
</dbReference>
<organism evidence="4 5">
    <name type="scientific">Forsythia ovata</name>
    <dbReference type="NCBI Taxonomy" id="205694"/>
    <lineage>
        <taxon>Eukaryota</taxon>
        <taxon>Viridiplantae</taxon>
        <taxon>Streptophyta</taxon>
        <taxon>Embryophyta</taxon>
        <taxon>Tracheophyta</taxon>
        <taxon>Spermatophyta</taxon>
        <taxon>Magnoliopsida</taxon>
        <taxon>eudicotyledons</taxon>
        <taxon>Gunneridae</taxon>
        <taxon>Pentapetalae</taxon>
        <taxon>asterids</taxon>
        <taxon>lamiids</taxon>
        <taxon>Lamiales</taxon>
        <taxon>Oleaceae</taxon>
        <taxon>Forsythieae</taxon>
        <taxon>Forsythia</taxon>
    </lineage>
</organism>
<proteinExistence type="predicted"/>
<keyword evidence="1" id="KW-0285">Flavoprotein</keyword>
<dbReference type="SUPFAM" id="SSF51905">
    <property type="entry name" value="FAD/NAD(P)-binding domain"/>
    <property type="match status" value="1"/>
</dbReference>
<evidence type="ECO:0000256" key="2">
    <source>
        <dbReference type="ARBA" id="ARBA00022827"/>
    </source>
</evidence>
<dbReference type="Proteomes" id="UP001604277">
    <property type="component" value="Unassembled WGS sequence"/>
</dbReference>
<accession>A0ABD1TQ78</accession>
<evidence type="ECO:0000313" key="4">
    <source>
        <dbReference type="EMBL" id="KAL2514852.1"/>
    </source>
</evidence>
<dbReference type="InterPro" id="IPR036188">
    <property type="entry name" value="FAD/NAD-bd_sf"/>
</dbReference>
<dbReference type="AlphaFoldDB" id="A0ABD1TQ78"/>
<protein>
    <submittedName>
        <fullName evidence="4">Flavin-containing monooxygenase 1</fullName>
    </submittedName>
</protein>
<dbReference type="InterPro" id="IPR050346">
    <property type="entry name" value="FMO-like"/>
</dbReference>
<keyword evidence="4" id="KW-0503">Monooxygenase</keyword>
<sequence length="123" mass="13921">MSPMRQAASKIIETYLTWKHPLEKYGLKPDHPFEEDYASGRVEFDGGTRLDADVVVLATGFYGKKKVKTIIPEPFLSLLEFPSGMMPLYRGTINPLIPNMAFVGYIESVSNLHIAEIRCKWLS</sequence>
<reference evidence="5" key="1">
    <citation type="submission" date="2024-07" db="EMBL/GenBank/DDBJ databases">
        <title>Two chromosome-level genome assemblies of Korean endemic species Abeliophyllum distichum and Forsythia ovata (Oleaceae).</title>
        <authorList>
            <person name="Jang H."/>
        </authorList>
    </citation>
    <scope>NUCLEOTIDE SEQUENCE [LARGE SCALE GENOMIC DNA]</scope>
</reference>
<keyword evidence="5" id="KW-1185">Reference proteome</keyword>
<dbReference type="EMBL" id="JBFOLJ010000008">
    <property type="protein sequence ID" value="KAL2514852.1"/>
    <property type="molecule type" value="Genomic_DNA"/>
</dbReference>